<dbReference type="PANTHER" id="PTHR43694">
    <property type="entry name" value="RIBONUCLEASE J"/>
    <property type="match status" value="1"/>
</dbReference>
<dbReference type="InterPro" id="IPR036866">
    <property type="entry name" value="RibonucZ/Hydroxyglut_hydro"/>
</dbReference>
<dbReference type="KEGG" id="oyw:OdinLCB4_004955"/>
<dbReference type="GO" id="GO:0003723">
    <property type="term" value="F:RNA binding"/>
    <property type="evidence" value="ECO:0007669"/>
    <property type="project" value="UniProtKB-KW"/>
</dbReference>
<dbReference type="AlphaFoldDB" id="A0AAF0D169"/>
<dbReference type="EMBL" id="CP091871">
    <property type="protein sequence ID" value="WEU39823.1"/>
    <property type="molecule type" value="Genomic_DNA"/>
</dbReference>
<evidence type="ECO:0000256" key="2">
    <source>
        <dbReference type="ARBA" id="ARBA00022884"/>
    </source>
</evidence>
<keyword evidence="2" id="KW-0694">RNA-binding</keyword>
<dbReference type="Pfam" id="PF07521">
    <property type="entry name" value="RMMBL"/>
    <property type="match status" value="1"/>
</dbReference>
<dbReference type="GO" id="GO:0004527">
    <property type="term" value="F:exonuclease activity"/>
    <property type="evidence" value="ECO:0007669"/>
    <property type="project" value="UniProtKB-KW"/>
</dbReference>
<evidence type="ECO:0000313" key="4">
    <source>
        <dbReference type="EMBL" id="WEU39823.1"/>
    </source>
</evidence>
<evidence type="ECO:0000313" key="5">
    <source>
        <dbReference type="Proteomes" id="UP000186851"/>
    </source>
</evidence>
<keyword evidence="1" id="KW-0378">Hydrolase</keyword>
<keyword evidence="1" id="KW-0540">Nuclease</keyword>
<dbReference type="PANTHER" id="PTHR43694:SF1">
    <property type="entry name" value="RIBONUCLEASE J"/>
    <property type="match status" value="1"/>
</dbReference>
<dbReference type="Gene3D" id="3.60.15.10">
    <property type="entry name" value="Ribonuclease Z/Hydroxyacylglutathione hydrolase-like"/>
    <property type="match status" value="1"/>
</dbReference>
<reference evidence="4" key="2">
    <citation type="journal article" date="2022" name="Nat. Microbiol.">
        <title>A closed Candidatus Odinarchaeum chromosome exposes Asgard archaeal viruses.</title>
        <authorList>
            <person name="Tamarit D."/>
            <person name="Caceres E.F."/>
            <person name="Krupovic M."/>
            <person name="Nijland R."/>
            <person name="Eme L."/>
            <person name="Robinson N.P."/>
            <person name="Ettema T.J.G."/>
        </authorList>
    </citation>
    <scope>NUCLEOTIDE SEQUENCE</scope>
    <source>
        <strain evidence="4">LCB_4</strain>
    </source>
</reference>
<protein>
    <submittedName>
        <fullName evidence="4">MBL fold metallo-hydrolase</fullName>
    </submittedName>
</protein>
<organism evidence="4 5">
    <name type="scientific">Odinarchaeota yellowstonii (strain LCB_4)</name>
    <dbReference type="NCBI Taxonomy" id="1841599"/>
    <lineage>
        <taxon>Archaea</taxon>
        <taxon>Promethearchaeati</taxon>
        <taxon>Candidatus Odinarchaeota</taxon>
        <taxon>Candidatus Odinarchaeia</taxon>
        <taxon>Candidatus Odinarchaeales</taxon>
        <taxon>Candidatus Odinarchaeaceae</taxon>
        <taxon>Candidatus Odinarchaeum</taxon>
    </lineage>
</organism>
<dbReference type="Proteomes" id="UP000186851">
    <property type="component" value="Chromosome"/>
</dbReference>
<dbReference type="InterPro" id="IPR042173">
    <property type="entry name" value="RNase_J_2"/>
</dbReference>
<dbReference type="SUPFAM" id="SSF56281">
    <property type="entry name" value="Metallo-hydrolase/oxidoreductase"/>
    <property type="match status" value="1"/>
</dbReference>
<proteinExistence type="predicted"/>
<dbReference type="CDD" id="cd07732">
    <property type="entry name" value="metallo-hydrolase-like_MBL-fold"/>
    <property type="match status" value="1"/>
</dbReference>
<dbReference type="Pfam" id="PF12706">
    <property type="entry name" value="Lactamase_B_2"/>
    <property type="match status" value="1"/>
</dbReference>
<keyword evidence="1" id="KW-0269">Exonuclease</keyword>
<evidence type="ECO:0000256" key="1">
    <source>
        <dbReference type="ARBA" id="ARBA00022839"/>
    </source>
</evidence>
<dbReference type="InterPro" id="IPR011108">
    <property type="entry name" value="RMMBL"/>
</dbReference>
<evidence type="ECO:0000259" key="3">
    <source>
        <dbReference type="SMART" id="SM00849"/>
    </source>
</evidence>
<dbReference type="SMART" id="SM00849">
    <property type="entry name" value="Lactamase_B"/>
    <property type="match status" value="1"/>
</dbReference>
<gene>
    <name evidence="4" type="ORF">OdinLCB4_004955</name>
</gene>
<dbReference type="Gene3D" id="3.40.50.10710">
    <property type="entry name" value="Metallo-hydrolase/oxidoreductase"/>
    <property type="match status" value="1"/>
</dbReference>
<feature type="domain" description="Metallo-beta-lactamase" evidence="3">
    <location>
        <begin position="15"/>
        <end position="231"/>
    </location>
</feature>
<accession>A0AAF0D169</accession>
<dbReference type="InterPro" id="IPR001279">
    <property type="entry name" value="Metallo-B-lactamas"/>
</dbReference>
<sequence>MMIKLIFYGGVEEIGGNKILLEYKKSKLFLDFGQSFKFGEEYFTGWLQPRYITGCRDYFEFNLLPKIKGLYSKEMLKETDLEYTQPAVDAVLLSHAHFDHINHIKFIDQQIPVYCGHGAKVFIDVEEETSPSAYYGEHEYRLFKSGDRIRVTDNIEVEPIHVDHSIPGAYGFLIHTPEGALAYTGDMRRHGPMKEMTAEFIKKASENKILALISEGTRVAPEESRKLYTEKQVLEIGSRLVEENNKLIVATSYSRDIDRFRTLYEIAVRNSRTLVISTKTAYLFSKVKEKLKLPDPLKDDNIRVYYKRKASGSYDDKDYYKWERPFMNKMVTAEEISRKQKNYLLHLTFYSFTELIDIKPIPGSLFIHSMSEPFSEEDVEAEVMQNWISHFKLKFHQLHASGHASKKDITSIIKEINPDRIIPVHTEHPDLFKKTLTQPVIKPEAGKPLKI</sequence>
<reference evidence="4" key="1">
    <citation type="journal article" date="2017" name="Nature">
        <title>Asgard archaea illuminate the origin of eukaryotic cellular complexity.</title>
        <authorList>
            <person name="Zaremba-Niedzwiedzka K."/>
            <person name="Caceres E.F."/>
            <person name="Saw J.H."/>
            <person name="Backstrom D."/>
            <person name="Juzokaite L."/>
            <person name="Vancaester E."/>
            <person name="Seitz K.W."/>
            <person name="Anantharaman K."/>
            <person name="Starnawski P."/>
            <person name="Kjeldsen K.U."/>
            <person name="Scott M.B."/>
            <person name="Nunoura T."/>
            <person name="Banfield J.F."/>
            <person name="Schramm A."/>
            <person name="Baker B.J."/>
            <person name="Spang A."/>
            <person name="Ettema T.J.G."/>
        </authorList>
    </citation>
    <scope>NUCLEOTIDE SEQUENCE</scope>
    <source>
        <strain evidence="4">LCB_4</strain>
    </source>
</reference>
<name>A0AAF0D169_ODILC</name>